<gene>
    <name evidence="1" type="ORF">EIN_532390</name>
</gene>
<protein>
    <recommendedName>
        <fullName evidence="3">Leucine rich repeat containing protein BspA family protein</fullName>
    </recommendedName>
</protein>
<evidence type="ECO:0000313" key="2">
    <source>
        <dbReference type="Proteomes" id="UP000014680"/>
    </source>
</evidence>
<dbReference type="SUPFAM" id="SSF52058">
    <property type="entry name" value="L domain-like"/>
    <property type="match status" value="1"/>
</dbReference>
<sequence>MSFRVSLGLFFNWIQALGIKIVENKATLNITTDPGFKDALNLGLKLMKSLYFFVGLMRRIKSTFKAVKLSKDRLMNTEKLLCCNLCLFDFIGCVNVNELTLPKSLKEIEKTLSIIYFVTVILKKCFKGCVRLQDVKIPNTLLSIESKAFARCIRLKPITIPQSVKSIATDAFEEIESEIFQTFKHLKFFKCAPMWFQFLTNKKIKVAIIPNGIEELFKRKLFGIDSLTFLSIPDSVDVIQPGALACCAQLRNVKCGLKYFIILIKKI</sequence>
<dbReference type="AlphaFoldDB" id="L7FLI6"/>
<dbReference type="KEGG" id="eiv:EIN_532390"/>
<evidence type="ECO:0000313" key="1">
    <source>
        <dbReference type="EMBL" id="ELP88729.1"/>
    </source>
</evidence>
<accession>L7FLI6</accession>
<dbReference type="InterPro" id="IPR026906">
    <property type="entry name" value="LRR_5"/>
</dbReference>
<dbReference type="Pfam" id="PF13306">
    <property type="entry name" value="LRR_5"/>
    <property type="match status" value="1"/>
</dbReference>
<name>L7FLI6_ENTIV</name>
<dbReference type="VEuPathDB" id="AmoebaDB:EIN_532390"/>
<keyword evidence="2" id="KW-1185">Reference proteome</keyword>
<organism evidence="1 2">
    <name type="scientific">Entamoeba invadens IP1</name>
    <dbReference type="NCBI Taxonomy" id="370355"/>
    <lineage>
        <taxon>Eukaryota</taxon>
        <taxon>Amoebozoa</taxon>
        <taxon>Evosea</taxon>
        <taxon>Archamoebae</taxon>
        <taxon>Mastigamoebida</taxon>
        <taxon>Entamoebidae</taxon>
        <taxon>Entamoeba</taxon>
    </lineage>
</organism>
<dbReference type="Proteomes" id="UP000014680">
    <property type="component" value="Unassembled WGS sequence"/>
</dbReference>
<proteinExistence type="predicted"/>
<dbReference type="RefSeq" id="XP_004255500.1">
    <property type="nucleotide sequence ID" value="XM_004255452.1"/>
</dbReference>
<dbReference type="InterPro" id="IPR032675">
    <property type="entry name" value="LRR_dom_sf"/>
</dbReference>
<reference evidence="1 2" key="1">
    <citation type="submission" date="2012-10" db="EMBL/GenBank/DDBJ databases">
        <authorList>
            <person name="Zafar N."/>
            <person name="Inman J."/>
            <person name="Hall N."/>
            <person name="Lorenzi H."/>
            <person name="Caler E."/>
        </authorList>
    </citation>
    <scope>NUCLEOTIDE SEQUENCE [LARGE SCALE GENOMIC DNA]</scope>
    <source>
        <strain evidence="1 2">IP1</strain>
    </source>
</reference>
<dbReference type="Gene3D" id="3.80.10.10">
    <property type="entry name" value="Ribonuclease Inhibitor"/>
    <property type="match status" value="1"/>
</dbReference>
<dbReference type="GeneID" id="14887711"/>
<dbReference type="EMBL" id="KB206706">
    <property type="protein sequence ID" value="ELP88729.1"/>
    <property type="molecule type" value="Genomic_DNA"/>
</dbReference>
<evidence type="ECO:0008006" key="3">
    <source>
        <dbReference type="Google" id="ProtNLM"/>
    </source>
</evidence>